<dbReference type="NCBIfam" id="TIGR00857">
    <property type="entry name" value="pyrC_multi"/>
    <property type="match status" value="1"/>
</dbReference>
<dbReference type="InterPro" id="IPR024403">
    <property type="entry name" value="DHOase_cat"/>
</dbReference>
<feature type="binding site" evidence="6">
    <location>
        <position position="278"/>
    </location>
    <ligand>
        <name>substrate</name>
    </ligand>
</feature>
<dbReference type="EC" id="3.5.2.3" evidence="6"/>
<keyword evidence="5 6" id="KW-0665">Pyrimidine biosynthesis</keyword>
<dbReference type="HAMAP" id="MF_00220_B">
    <property type="entry name" value="PyrC_classI_B"/>
    <property type="match status" value="1"/>
</dbReference>
<name>M9LQ76_PAEPP</name>
<dbReference type="Gene3D" id="3.20.20.140">
    <property type="entry name" value="Metal-dependent hydrolases"/>
    <property type="match status" value="1"/>
</dbReference>
<dbReference type="InterPro" id="IPR002195">
    <property type="entry name" value="Dihydroorotase_CS"/>
</dbReference>
<feature type="binding site" evidence="6">
    <location>
        <position position="152"/>
    </location>
    <ligand>
        <name>Zn(2+)</name>
        <dbReference type="ChEBI" id="CHEBI:29105"/>
        <label>1</label>
    </ligand>
</feature>
<evidence type="ECO:0000256" key="2">
    <source>
        <dbReference type="ARBA" id="ARBA00010286"/>
    </source>
</evidence>
<evidence type="ECO:0000259" key="7">
    <source>
        <dbReference type="Pfam" id="PF12890"/>
    </source>
</evidence>
<gene>
    <name evidence="6" type="primary">pyrC</name>
    <name evidence="8" type="ORF">PPOP_2254</name>
</gene>
<dbReference type="Pfam" id="PF12890">
    <property type="entry name" value="DHOase"/>
    <property type="match status" value="1"/>
</dbReference>
<dbReference type="SUPFAM" id="SSF51556">
    <property type="entry name" value="Metallo-dependent hydrolases"/>
    <property type="match status" value="1"/>
</dbReference>
<dbReference type="NCBIfam" id="NF006837">
    <property type="entry name" value="PRK09357.1-2"/>
    <property type="match status" value="1"/>
</dbReference>
<feature type="binding site" evidence="6">
    <location>
        <begin position="323"/>
        <end position="324"/>
    </location>
    <ligand>
        <name>substrate</name>
    </ligand>
</feature>
<feature type="active site" evidence="6">
    <location>
        <position position="305"/>
    </location>
</feature>
<feature type="binding site" evidence="6">
    <location>
        <begin position="62"/>
        <end position="64"/>
    </location>
    <ligand>
        <name>substrate</name>
    </ligand>
</feature>
<feature type="binding site" evidence="6">
    <location>
        <position position="232"/>
    </location>
    <ligand>
        <name>Zn(2+)</name>
        <dbReference type="ChEBI" id="CHEBI:29105"/>
        <label>2</label>
    </ligand>
</feature>
<comment type="catalytic activity">
    <reaction evidence="6">
        <text>(S)-dihydroorotate + H2O = N-carbamoyl-L-aspartate + H(+)</text>
        <dbReference type="Rhea" id="RHEA:24296"/>
        <dbReference type="ChEBI" id="CHEBI:15377"/>
        <dbReference type="ChEBI" id="CHEBI:15378"/>
        <dbReference type="ChEBI" id="CHEBI:30864"/>
        <dbReference type="ChEBI" id="CHEBI:32814"/>
        <dbReference type="EC" id="3.5.2.3"/>
    </reaction>
</comment>
<dbReference type="GO" id="GO:0004038">
    <property type="term" value="F:allantoinase activity"/>
    <property type="evidence" value="ECO:0007669"/>
    <property type="project" value="TreeGrafter"/>
</dbReference>
<keyword evidence="9" id="KW-1185">Reference proteome</keyword>
<evidence type="ECO:0000256" key="3">
    <source>
        <dbReference type="ARBA" id="ARBA00022723"/>
    </source>
</evidence>
<dbReference type="RefSeq" id="WP_006286398.1">
    <property type="nucleotide sequence ID" value="NZ_BALG01000160.1"/>
</dbReference>
<dbReference type="GO" id="GO:0005737">
    <property type="term" value="C:cytoplasm"/>
    <property type="evidence" value="ECO:0007669"/>
    <property type="project" value="TreeGrafter"/>
</dbReference>
<feature type="binding site" evidence="6">
    <location>
        <position position="60"/>
    </location>
    <ligand>
        <name>Zn(2+)</name>
        <dbReference type="ChEBI" id="CHEBI:29105"/>
        <label>1</label>
    </ligand>
</feature>
<dbReference type="OrthoDB" id="9765462at2"/>
<accession>M9LQ76</accession>
<evidence type="ECO:0000256" key="5">
    <source>
        <dbReference type="ARBA" id="ARBA00022975"/>
    </source>
</evidence>
<feature type="binding site" evidence="6">
    <location>
        <position position="62"/>
    </location>
    <ligand>
        <name>Zn(2+)</name>
        <dbReference type="ChEBI" id="CHEBI:29105"/>
        <label>1</label>
    </ligand>
</feature>
<feature type="binding site" evidence="6">
    <location>
        <position position="179"/>
    </location>
    <ligand>
        <name>Zn(2+)</name>
        <dbReference type="ChEBI" id="CHEBI:29105"/>
        <label>2</label>
    </ligand>
</feature>
<feature type="binding site" evidence="6">
    <location>
        <position position="152"/>
    </location>
    <ligand>
        <name>Zn(2+)</name>
        <dbReference type="ChEBI" id="CHEBI:29105"/>
        <label>2</label>
    </ligand>
</feature>
<dbReference type="GO" id="GO:0008270">
    <property type="term" value="F:zinc ion binding"/>
    <property type="evidence" value="ECO:0007669"/>
    <property type="project" value="UniProtKB-UniRule"/>
</dbReference>
<feature type="binding site" evidence="6">
    <location>
        <position position="94"/>
    </location>
    <ligand>
        <name>substrate</name>
    </ligand>
</feature>
<evidence type="ECO:0000313" key="8">
    <source>
        <dbReference type="EMBL" id="GAC42891.1"/>
    </source>
</evidence>
<evidence type="ECO:0000256" key="4">
    <source>
        <dbReference type="ARBA" id="ARBA00022801"/>
    </source>
</evidence>
<dbReference type="GO" id="GO:0006145">
    <property type="term" value="P:purine nucleobase catabolic process"/>
    <property type="evidence" value="ECO:0007669"/>
    <property type="project" value="TreeGrafter"/>
</dbReference>
<dbReference type="InterPro" id="IPR004722">
    <property type="entry name" value="DHOase"/>
</dbReference>
<comment type="pathway">
    <text evidence="6">Pyrimidine metabolism; UMP biosynthesis via de novo pathway; (S)-dihydroorotate from bicarbonate: step 3/3.</text>
</comment>
<comment type="function">
    <text evidence="1 6">Catalyzes the reversible cyclization of carbamoyl aspartate to dihydroorotate.</text>
</comment>
<dbReference type="AlphaFoldDB" id="M9LQ76"/>
<keyword evidence="3 6" id="KW-0479">Metal-binding</keyword>
<feature type="binding site" evidence="6">
    <location>
        <position position="309"/>
    </location>
    <ligand>
        <name>substrate</name>
    </ligand>
</feature>
<comment type="caution">
    <text evidence="8">The sequence shown here is derived from an EMBL/GenBank/DDBJ whole genome shotgun (WGS) entry which is preliminary data.</text>
</comment>
<dbReference type="EMBL" id="BALG01000160">
    <property type="protein sequence ID" value="GAC42891.1"/>
    <property type="molecule type" value="Genomic_DNA"/>
</dbReference>
<dbReference type="Gene3D" id="2.30.40.10">
    <property type="entry name" value="Urease, subunit C, domain 1"/>
    <property type="match status" value="1"/>
</dbReference>
<dbReference type="GO" id="GO:0004151">
    <property type="term" value="F:dihydroorotase activity"/>
    <property type="evidence" value="ECO:0007669"/>
    <property type="project" value="UniProtKB-UniRule"/>
</dbReference>
<dbReference type="SUPFAM" id="SSF51338">
    <property type="entry name" value="Composite domain of metallo-dependent hydrolases"/>
    <property type="match status" value="1"/>
</dbReference>
<dbReference type="PROSITE" id="PS00482">
    <property type="entry name" value="DIHYDROOROTASE_1"/>
    <property type="match status" value="1"/>
</dbReference>
<dbReference type="CDD" id="cd01317">
    <property type="entry name" value="DHOase_IIa"/>
    <property type="match status" value="1"/>
</dbReference>
<feature type="domain" description="Dihydroorotase catalytic" evidence="7">
    <location>
        <begin position="49"/>
        <end position="237"/>
    </location>
</feature>
<sequence>MLVIAYANILNEAGELQLVDLWIEDGQIKKIVPAGSEPGGTAEVCDVQGKFVSAGFIDMHVHLREPGFEHKETIATGTRSAAKGGFTTIACMPNTRPVLGTPETIRAIYDKAETEGIVKVLPYGSITVNELGRELTDFAAMKEAGAIGFTDDGVGVQNSQVMKDAMSLAKELDMPVTAHCEDDSLVKGRAVTEGEFARKHGLKGIPNESEAIHVGRDILLAEATGVHYHVCHVSTEQSIRLIRQAKQLGIRVTAEVCPHHLLLSDEDIPGMDANWKMNPPLRSPCDVAACIEALEDGTIDILVTDHAPHSEEEKAKGMGLAPFGIVGLETAFPLLYSRFVATGKWTLSFLIRRMTTDPANVFGLSAGRLEPGAPADITVIDLEAEHEVNPEHFLSKGRNTPFMGWKLKGWPVLTMVDGRIVWRKQ</sequence>
<dbReference type="PANTHER" id="PTHR43668:SF2">
    <property type="entry name" value="ALLANTOINASE"/>
    <property type="match status" value="1"/>
</dbReference>
<evidence type="ECO:0000313" key="9">
    <source>
        <dbReference type="Proteomes" id="UP000029453"/>
    </source>
</evidence>
<keyword evidence="4 6" id="KW-0378">Hydrolase</keyword>
<dbReference type="PROSITE" id="PS00483">
    <property type="entry name" value="DIHYDROOROTASE_2"/>
    <property type="match status" value="1"/>
</dbReference>
<feature type="binding site" evidence="6">
    <location>
        <position position="305"/>
    </location>
    <ligand>
        <name>Zn(2+)</name>
        <dbReference type="ChEBI" id="CHEBI:29105"/>
        <label>1</label>
    </ligand>
</feature>
<dbReference type="UniPathway" id="UPA00070">
    <property type="reaction ID" value="UER00117"/>
</dbReference>
<evidence type="ECO:0000256" key="1">
    <source>
        <dbReference type="ARBA" id="ARBA00002368"/>
    </source>
</evidence>
<dbReference type="Proteomes" id="UP000029453">
    <property type="component" value="Unassembled WGS sequence"/>
</dbReference>
<keyword evidence="6" id="KW-0862">Zinc</keyword>
<organism evidence="8 9">
    <name type="scientific">Paenibacillus popilliae ATCC 14706</name>
    <dbReference type="NCBI Taxonomy" id="1212764"/>
    <lineage>
        <taxon>Bacteria</taxon>
        <taxon>Bacillati</taxon>
        <taxon>Bacillota</taxon>
        <taxon>Bacilli</taxon>
        <taxon>Bacillales</taxon>
        <taxon>Paenibacillaceae</taxon>
        <taxon>Paenibacillus</taxon>
    </lineage>
</organism>
<dbReference type="InterPro" id="IPR032466">
    <property type="entry name" value="Metal_Hydrolase"/>
</dbReference>
<protein>
    <recommendedName>
        <fullName evidence="6">Dihydroorotase</fullName>
        <shortName evidence="6">DHOase</shortName>
        <ecNumber evidence="6">3.5.2.3</ecNumber>
    </recommendedName>
</protein>
<evidence type="ECO:0000256" key="6">
    <source>
        <dbReference type="HAMAP-Rule" id="MF_00220"/>
    </source>
</evidence>
<reference evidence="8 9" key="1">
    <citation type="submission" date="2012-10" db="EMBL/GenBank/DDBJ databases">
        <title>Draft Genome Sequence of Paenibacillus popilliae ATCC 14706T.</title>
        <authorList>
            <person name="Iiyama K."/>
            <person name="Mori K."/>
            <person name="Mon H."/>
            <person name="Chieda Y."/>
            <person name="Lee J.M."/>
            <person name="Kusakabe T."/>
            <person name="Tashiro K."/>
            <person name="Asano S."/>
            <person name="Yasunaga-Aoki C."/>
            <person name="Shimizu S."/>
        </authorList>
    </citation>
    <scope>NUCLEOTIDE SEQUENCE [LARGE SCALE GENOMIC DNA]</scope>
    <source>
        <strain evidence="8 9">ATCC 14706</strain>
    </source>
</reference>
<comment type="cofactor">
    <cofactor evidence="6">
        <name>Zn(2+)</name>
        <dbReference type="ChEBI" id="CHEBI:29105"/>
    </cofactor>
    <text evidence="6">Binds 2 Zn(2+) ions per subunit.</text>
</comment>
<dbReference type="InterPro" id="IPR011059">
    <property type="entry name" value="Metal-dep_hydrolase_composite"/>
</dbReference>
<dbReference type="GO" id="GO:0044205">
    <property type="term" value="P:'de novo' UMP biosynthetic process"/>
    <property type="evidence" value="ECO:0007669"/>
    <property type="project" value="UniProtKB-UniRule"/>
</dbReference>
<proteinExistence type="inferred from homology"/>
<dbReference type="InterPro" id="IPR050138">
    <property type="entry name" value="DHOase/Allantoinase_Hydrolase"/>
</dbReference>
<dbReference type="PANTHER" id="PTHR43668">
    <property type="entry name" value="ALLANTOINASE"/>
    <property type="match status" value="1"/>
</dbReference>
<comment type="similarity">
    <text evidence="2 6">Belongs to the metallo-dependent hydrolases superfamily. DHOase family. Class I DHOase subfamily.</text>
</comment>